<sequence length="1621" mass="185199">MENISSTPRVSSDPSTKGFDLSAGQKWIYPMNYPLREYQYNITKTALFNNTLVCLPTGLGKTFIAAVVMFNFWRWFPQGKVVFMAPTKPLVAQQIHACHDIMGIPSEETVEVTGATMNAKQRRDIWRKKRVIFATPQIFHNDLKNNIIDVHSIKCVVIDEAHRASKKHSYCEGIHLLSEQNTNFRILALSATPGGRVDDVLKVIKNLHISSLEMRDDFSPDITPYINNRKIDIIPIQLSKELKAFEDRYVFIMDRHVKILIQRGVIRGNTGDISKGMIYKISQEFKTRTNKSGDHDFLAKTLTILMTMYHAYHLLKNHGLRAFKNFYQNHSDKYWMKKEMELQSLLEDVDKYLGPFPDIDSILSDDGVPQIPDNLVYGHSKFHKLKEILEEHFRSFESNNKETRAIVFVEYRDIVNEVYVMLLQSHPLLRPQKFMGQASQRQKEQLRALNDFRNNKVNVLVSTCVGEEGLDVGEVDLIVCFDIMQNNPTRLVQRMGRTGRRRDGHIIILVTEGKEYLTLQQAMKKKDSLNKQILESSNITSWFYEDNPRMIPPECNPECYKMHIAVLPKTSGGKKGRKKKFNEKEEVKGKKKMPNNEDTITAIDDEIPCKSSTSKQGSQSTIMTYFKNAKLPQTKPTDKNENNILAMFKNSSRAESTTGIKPENVKLLTSDAKIIDFLTMCAMRESEIENSVCTRKVIDSRYIPSYPVEDAKRFLNGPALDSNILNCLTELNEQSSCVSPEREEVFENDFEDDADQNFNPLEFLPEDNEVNVKDYIPETSKYDDGYISEVVMDNDGYIEEVSKFEAVMDDSSSSSINSNNENKHKSNILLEKSHFEALLSESSSASSIITDNEYEKTMKMNADSIQDRLNVDCNNHDTTINMKFGDVSKSPKINSDEFEMARDVESDHSQGFGLFERVLDDSSEESENQPLPVTENSTFKKSQECIHNINENSIFKGSIIGDSISNHDENSNDMFESMDEDFDIDEIPDENAWISKETSKAIGIKDSKNLNSFSSFDGFKNDIKLENDTIGGREEGIDSFRFENSTLSITKSLNQTIKTQSENDGKYSNLSTHNNEKLAIPNNSASSENLQENKMIKDFKQVSNTTVDDDINRIEILDSDEDIFNDLTIIEDNINNCNIISPIGTNQRTNENDVFPPISSLKNSLNETKKNSEATIGIVQLDSSQENSKSSPEIANKIEVSSTIKTRAEMFDLTLEGKEELNVSNFNWDDDFVIPQNPITDVKQFQKTTSTPQPPKISSFKMRLDKLKRHTEPNKSNIDKTSSSKINDPKMCTKVSLDRYFITPRKKLSNIFKHKSAQPSCSWQKPSEESSHKYDFNISNEDLEKVEELESSYFGNDNNSRSPISKSVLNNKLNLTKPQQESPLRQTQRKEFRLKQHEVNKFFLSTKVESDDNEDITPWKVSNIKQVKTINDQTARKHKSHKKKNMAGRVKNEFLDNEVEVSSEGECTSEGTSGEDGDLSGFVSYTQDVKNPHDMQAHYLESIRSPVKLPGGFCFRKPKTPVADMNIYSQTVEDDSYLYDSFCVRENDLTDNGSTEYSILEDVEKKLSSRKRKRKGSSDSRGNTKRIINRKMEDGTSSEDETELLRKETLDQSFMIRTKNR</sequence>
<dbReference type="Gene3D" id="1.20.1320.20">
    <property type="entry name" value="hef helicase domain"/>
    <property type="match status" value="1"/>
</dbReference>
<dbReference type="InterPro" id="IPR011545">
    <property type="entry name" value="DEAD/DEAH_box_helicase_dom"/>
</dbReference>
<dbReference type="CTD" id="57697"/>
<feature type="region of interest" description="Disordered" evidence="8">
    <location>
        <begin position="571"/>
        <end position="596"/>
    </location>
</feature>
<feature type="domain" description="Helicase C-terminal" evidence="10">
    <location>
        <begin position="384"/>
        <end position="547"/>
    </location>
</feature>
<reference evidence="12" key="1">
    <citation type="submission" date="2025-08" db="UniProtKB">
        <authorList>
            <consortium name="RefSeq"/>
        </authorList>
    </citation>
    <scope>IDENTIFICATION</scope>
</reference>
<feature type="region of interest" description="Disordered" evidence="8">
    <location>
        <begin position="1566"/>
        <end position="1606"/>
    </location>
</feature>
<dbReference type="RefSeq" id="XP_015597771.1">
    <property type="nucleotide sequence ID" value="XM_015742285.2"/>
</dbReference>
<dbReference type="GO" id="GO:0005634">
    <property type="term" value="C:nucleus"/>
    <property type="evidence" value="ECO:0007669"/>
    <property type="project" value="UniProtKB-SubCell"/>
</dbReference>
<dbReference type="KEGG" id="ccin:107268958"/>
<comment type="subcellular location">
    <subcellularLocation>
        <location evidence="1">Nucleus</location>
    </subcellularLocation>
</comment>
<evidence type="ECO:0000313" key="11">
    <source>
        <dbReference type="Proteomes" id="UP000694920"/>
    </source>
</evidence>
<dbReference type="CDD" id="cd18033">
    <property type="entry name" value="DEXDc_FANCM"/>
    <property type="match status" value="1"/>
</dbReference>
<dbReference type="PANTHER" id="PTHR14025">
    <property type="entry name" value="FANCONI ANEMIA GROUP M FANCM FAMILY MEMBER"/>
    <property type="match status" value="1"/>
</dbReference>
<organism evidence="11 12">
    <name type="scientific">Cephus cinctus</name>
    <name type="common">Wheat stem sawfly</name>
    <dbReference type="NCBI Taxonomy" id="211228"/>
    <lineage>
        <taxon>Eukaryota</taxon>
        <taxon>Metazoa</taxon>
        <taxon>Ecdysozoa</taxon>
        <taxon>Arthropoda</taxon>
        <taxon>Hexapoda</taxon>
        <taxon>Insecta</taxon>
        <taxon>Pterygota</taxon>
        <taxon>Neoptera</taxon>
        <taxon>Endopterygota</taxon>
        <taxon>Hymenoptera</taxon>
        <taxon>Cephoidea</taxon>
        <taxon>Cephidae</taxon>
        <taxon>Cephus</taxon>
    </lineage>
</organism>
<keyword evidence="7" id="KW-0539">Nucleus</keyword>
<dbReference type="PANTHER" id="PTHR14025:SF20">
    <property type="entry name" value="FANCONI ANEMIA GROUP M PROTEIN"/>
    <property type="match status" value="1"/>
</dbReference>
<evidence type="ECO:0000256" key="4">
    <source>
        <dbReference type="ARBA" id="ARBA00022801"/>
    </source>
</evidence>
<dbReference type="Pfam" id="PF00270">
    <property type="entry name" value="DEAD"/>
    <property type="match status" value="1"/>
</dbReference>
<evidence type="ECO:0000256" key="1">
    <source>
        <dbReference type="ARBA" id="ARBA00004123"/>
    </source>
</evidence>
<dbReference type="GO" id="GO:0036297">
    <property type="term" value="P:interstrand cross-link repair"/>
    <property type="evidence" value="ECO:0007669"/>
    <property type="project" value="TreeGrafter"/>
</dbReference>
<dbReference type="PROSITE" id="PS51192">
    <property type="entry name" value="HELICASE_ATP_BIND_1"/>
    <property type="match status" value="1"/>
</dbReference>
<keyword evidence="3" id="KW-0547">Nucleotide-binding</keyword>
<dbReference type="GO" id="GO:0045003">
    <property type="term" value="P:double-strand break repair via synthesis-dependent strand annealing"/>
    <property type="evidence" value="ECO:0007669"/>
    <property type="project" value="TreeGrafter"/>
</dbReference>
<keyword evidence="6" id="KW-0067">ATP-binding</keyword>
<dbReference type="InterPro" id="IPR027417">
    <property type="entry name" value="P-loop_NTPase"/>
</dbReference>
<evidence type="ECO:0000256" key="2">
    <source>
        <dbReference type="ARBA" id="ARBA00009889"/>
    </source>
</evidence>
<dbReference type="Pfam" id="PF00271">
    <property type="entry name" value="Helicase_C"/>
    <property type="match status" value="1"/>
</dbReference>
<evidence type="ECO:0000256" key="7">
    <source>
        <dbReference type="ARBA" id="ARBA00023242"/>
    </source>
</evidence>
<evidence type="ECO:0000256" key="3">
    <source>
        <dbReference type="ARBA" id="ARBA00022741"/>
    </source>
</evidence>
<dbReference type="Proteomes" id="UP000694920">
    <property type="component" value="Unplaced"/>
</dbReference>
<dbReference type="InterPro" id="IPR014001">
    <property type="entry name" value="Helicase_ATP-bd"/>
</dbReference>
<dbReference type="GO" id="GO:0009378">
    <property type="term" value="F:four-way junction helicase activity"/>
    <property type="evidence" value="ECO:0007669"/>
    <property type="project" value="TreeGrafter"/>
</dbReference>
<name>A0AAJ7BYT8_CEPCN</name>
<dbReference type="SMART" id="SM00490">
    <property type="entry name" value="HELICc"/>
    <property type="match status" value="1"/>
</dbReference>
<dbReference type="SUPFAM" id="SSF52540">
    <property type="entry name" value="P-loop containing nucleoside triphosphate hydrolases"/>
    <property type="match status" value="1"/>
</dbReference>
<dbReference type="InterPro" id="IPR001650">
    <property type="entry name" value="Helicase_C-like"/>
</dbReference>
<protein>
    <submittedName>
        <fullName evidence="12">Fanconi anemia group M protein isoform X1</fullName>
    </submittedName>
</protein>
<gene>
    <name evidence="12" type="primary">LOC107268958</name>
</gene>
<dbReference type="InterPro" id="IPR044749">
    <property type="entry name" value="FANCM_DEXDc"/>
</dbReference>
<proteinExistence type="inferred from homology"/>
<keyword evidence="5" id="KW-0347">Helicase</keyword>
<evidence type="ECO:0000313" key="12">
    <source>
        <dbReference type="RefSeq" id="XP_015597771.1"/>
    </source>
</evidence>
<accession>A0AAJ7BYT8</accession>
<comment type="similarity">
    <text evidence="2">Belongs to the DEAD box helicase family. DEAH subfamily. FANCM sub-subfamily.</text>
</comment>
<dbReference type="GO" id="GO:0043138">
    <property type="term" value="F:3'-5' DNA helicase activity"/>
    <property type="evidence" value="ECO:0007669"/>
    <property type="project" value="InterPro"/>
</dbReference>
<evidence type="ECO:0000256" key="6">
    <source>
        <dbReference type="ARBA" id="ARBA00022840"/>
    </source>
</evidence>
<dbReference type="SMART" id="SM00487">
    <property type="entry name" value="DEXDc"/>
    <property type="match status" value="1"/>
</dbReference>
<dbReference type="CDD" id="cd12091">
    <property type="entry name" value="FANCM_ID"/>
    <property type="match status" value="1"/>
</dbReference>
<evidence type="ECO:0000259" key="10">
    <source>
        <dbReference type="PROSITE" id="PS51194"/>
    </source>
</evidence>
<keyword evidence="11" id="KW-1185">Reference proteome</keyword>
<dbReference type="PROSITE" id="PS51194">
    <property type="entry name" value="HELICASE_CTER"/>
    <property type="match status" value="1"/>
</dbReference>
<feature type="domain" description="Helicase ATP-binding" evidence="9">
    <location>
        <begin position="42"/>
        <end position="211"/>
    </location>
</feature>
<dbReference type="GO" id="GO:0016787">
    <property type="term" value="F:hydrolase activity"/>
    <property type="evidence" value="ECO:0007669"/>
    <property type="project" value="UniProtKB-KW"/>
</dbReference>
<evidence type="ECO:0000256" key="5">
    <source>
        <dbReference type="ARBA" id="ARBA00022806"/>
    </source>
</evidence>
<feature type="compositionally biased region" description="Basic residues" evidence="8">
    <location>
        <begin position="572"/>
        <end position="581"/>
    </location>
</feature>
<feature type="region of interest" description="Disordered" evidence="8">
    <location>
        <begin position="1459"/>
        <end position="1479"/>
    </location>
</feature>
<dbReference type="InterPro" id="IPR039686">
    <property type="entry name" value="FANCM/Mph1-like_ID"/>
</dbReference>
<dbReference type="GO" id="GO:0005524">
    <property type="term" value="F:ATP binding"/>
    <property type="evidence" value="ECO:0007669"/>
    <property type="project" value="UniProtKB-KW"/>
</dbReference>
<dbReference type="Gene3D" id="3.40.50.300">
    <property type="entry name" value="P-loop containing nucleotide triphosphate hydrolases"/>
    <property type="match status" value="2"/>
</dbReference>
<keyword evidence="4" id="KW-0378">Hydrolase</keyword>
<dbReference type="FunFam" id="3.40.50.300:FF:000861">
    <property type="entry name" value="Fanconi anemia, complementation group M"/>
    <property type="match status" value="1"/>
</dbReference>
<evidence type="ECO:0000259" key="9">
    <source>
        <dbReference type="PROSITE" id="PS51192"/>
    </source>
</evidence>
<evidence type="ECO:0000256" key="8">
    <source>
        <dbReference type="SAM" id="MobiDB-lite"/>
    </source>
</evidence>
<dbReference type="GeneID" id="107268958"/>
<dbReference type="GO" id="GO:0000400">
    <property type="term" value="F:four-way junction DNA binding"/>
    <property type="evidence" value="ECO:0007669"/>
    <property type="project" value="TreeGrafter"/>
</dbReference>